<proteinExistence type="predicted"/>
<evidence type="ECO:0000313" key="2">
    <source>
        <dbReference type="Proteomes" id="UP000827721"/>
    </source>
</evidence>
<dbReference type="Pfam" id="PF12609">
    <property type="entry name" value="DUF3774"/>
    <property type="match status" value="1"/>
</dbReference>
<name>A0ABQ8IJU2_9ROSI</name>
<accession>A0ABQ8IJU2</accession>
<comment type="caution">
    <text evidence="1">The sequence shown here is derived from an EMBL/GenBank/DDBJ whole genome shotgun (WGS) entry which is preliminary data.</text>
</comment>
<protein>
    <submittedName>
        <fullName evidence="1">Uncharacterized protein</fullName>
    </submittedName>
</protein>
<keyword evidence="2" id="KW-1185">Reference proteome</keyword>
<reference evidence="1 2" key="1">
    <citation type="submission" date="2021-02" db="EMBL/GenBank/DDBJ databases">
        <title>Plant Genome Project.</title>
        <authorList>
            <person name="Zhang R.-G."/>
        </authorList>
    </citation>
    <scope>NUCLEOTIDE SEQUENCE [LARGE SCALE GENOMIC DNA]</scope>
    <source>
        <tissue evidence="1">Leaves</tissue>
    </source>
</reference>
<dbReference type="PANTHER" id="PTHR33090">
    <property type="entry name" value="DUF3774 DOMAIN PROTEIN-RELATED"/>
    <property type="match status" value="1"/>
</dbReference>
<dbReference type="InterPro" id="IPR022251">
    <property type="entry name" value="DUF3774_wound-induced"/>
</dbReference>
<sequence length="369" mass="41376">MSHKPIYAFIIIGLYSANNRRRYQMNSFIHSTKPRDSADLLEWSTGFLAKFQNTSTACAAGPRTAVVSRCVLSSGGPGFSGLKTAGLISGVPAAVPTFGNLQIFGIFSVGSSAFGFMQPLVFSTYYCYYSRPLYIRNHSSISFHQNKYSYQALISLAKSIPIFVISSPRFKEKYIYQNEFYKQSLDGGNQYCSNRSLEGSRVLQMELPNKIDTPASQEQSQISFSSKEDFISIFCFGFKQDARREGKAIRRVSQESHVLELLGSKLKEKKIAVIRNSKIMSSTSRSWMAAASIAAVEALKDQGFCRWNYTIRSLHQHVKNNLRSISQAKKRSSSSSSSSVVSSNKVKEAEEARESLRKVMYLSCWGPYY</sequence>
<organism evidence="1 2">
    <name type="scientific">Xanthoceras sorbifolium</name>
    <dbReference type="NCBI Taxonomy" id="99658"/>
    <lineage>
        <taxon>Eukaryota</taxon>
        <taxon>Viridiplantae</taxon>
        <taxon>Streptophyta</taxon>
        <taxon>Embryophyta</taxon>
        <taxon>Tracheophyta</taxon>
        <taxon>Spermatophyta</taxon>
        <taxon>Magnoliopsida</taxon>
        <taxon>eudicotyledons</taxon>
        <taxon>Gunneridae</taxon>
        <taxon>Pentapetalae</taxon>
        <taxon>rosids</taxon>
        <taxon>malvids</taxon>
        <taxon>Sapindales</taxon>
        <taxon>Sapindaceae</taxon>
        <taxon>Xanthoceroideae</taxon>
        <taxon>Xanthoceras</taxon>
    </lineage>
</organism>
<dbReference type="EMBL" id="JAFEMO010000001">
    <property type="protein sequence ID" value="KAH7576851.1"/>
    <property type="molecule type" value="Genomic_DNA"/>
</dbReference>
<dbReference type="Proteomes" id="UP000827721">
    <property type="component" value="Unassembled WGS sequence"/>
</dbReference>
<evidence type="ECO:0000313" key="1">
    <source>
        <dbReference type="EMBL" id="KAH7576851.1"/>
    </source>
</evidence>
<gene>
    <name evidence="1" type="ORF">JRO89_XS01G0162900</name>
</gene>